<dbReference type="EMBL" id="BAABHD010000029">
    <property type="protein sequence ID" value="GAA4456950.1"/>
    <property type="molecule type" value="Genomic_DNA"/>
</dbReference>
<comment type="caution">
    <text evidence="2">The sequence shown here is derived from an EMBL/GenBank/DDBJ whole genome shotgun (WGS) entry which is preliminary data.</text>
</comment>
<proteinExistence type="predicted"/>
<sequence length="168" mass="18884">MIAPMKLKIPFLLMLLAVAGLFSGCSEPLTPTPVTYSQLLTGTDKKAWRLTTIQVVDEGQASQTINIQSLYDPCIADDQYVFYANEEKRFEATEGATKCSAQDPDVFLTDSWALINAKATLEFVLPLLTDQKLPFTIKNLTDKVMTLEFYFQDIDASYRFTFNAVTTR</sequence>
<reference evidence="3" key="1">
    <citation type="journal article" date="2019" name="Int. J. Syst. Evol. Microbiol.">
        <title>The Global Catalogue of Microorganisms (GCM) 10K type strain sequencing project: providing services to taxonomists for standard genome sequencing and annotation.</title>
        <authorList>
            <consortium name="The Broad Institute Genomics Platform"/>
            <consortium name="The Broad Institute Genome Sequencing Center for Infectious Disease"/>
            <person name="Wu L."/>
            <person name="Ma J."/>
        </authorList>
    </citation>
    <scope>NUCLEOTIDE SEQUENCE [LARGE SCALE GENOMIC DNA]</scope>
    <source>
        <strain evidence="3">JCM 17927</strain>
    </source>
</reference>
<protein>
    <recommendedName>
        <fullName evidence="4">Lipocalin-like domain-containing protein</fullName>
    </recommendedName>
</protein>
<dbReference type="Proteomes" id="UP001501175">
    <property type="component" value="Unassembled WGS sequence"/>
</dbReference>
<accession>A0ABP8MYM9</accession>
<name>A0ABP8MYM9_9BACT</name>
<keyword evidence="1" id="KW-0732">Signal</keyword>
<evidence type="ECO:0000313" key="3">
    <source>
        <dbReference type="Proteomes" id="UP001501175"/>
    </source>
</evidence>
<gene>
    <name evidence="2" type="ORF">GCM10023189_26940</name>
</gene>
<organism evidence="2 3">
    <name type="scientific">Nibrella saemangeumensis</name>
    <dbReference type="NCBI Taxonomy" id="1084526"/>
    <lineage>
        <taxon>Bacteria</taxon>
        <taxon>Pseudomonadati</taxon>
        <taxon>Bacteroidota</taxon>
        <taxon>Cytophagia</taxon>
        <taxon>Cytophagales</taxon>
        <taxon>Spirosomataceae</taxon>
        <taxon>Nibrella</taxon>
    </lineage>
</organism>
<feature type="chain" id="PRO_5045197266" description="Lipocalin-like domain-containing protein" evidence="1">
    <location>
        <begin position="20"/>
        <end position="168"/>
    </location>
</feature>
<evidence type="ECO:0000313" key="2">
    <source>
        <dbReference type="EMBL" id="GAA4456950.1"/>
    </source>
</evidence>
<feature type="signal peptide" evidence="1">
    <location>
        <begin position="1"/>
        <end position="19"/>
    </location>
</feature>
<dbReference type="PROSITE" id="PS51257">
    <property type="entry name" value="PROKAR_LIPOPROTEIN"/>
    <property type="match status" value="1"/>
</dbReference>
<evidence type="ECO:0008006" key="4">
    <source>
        <dbReference type="Google" id="ProtNLM"/>
    </source>
</evidence>
<keyword evidence="3" id="KW-1185">Reference proteome</keyword>
<evidence type="ECO:0000256" key="1">
    <source>
        <dbReference type="SAM" id="SignalP"/>
    </source>
</evidence>